<dbReference type="Proteomes" id="UP000186817">
    <property type="component" value="Unassembled WGS sequence"/>
</dbReference>
<comment type="caution">
    <text evidence="4">The sequence shown here is derived from an EMBL/GenBank/DDBJ whole genome shotgun (WGS) entry which is preliminary data.</text>
</comment>
<reference evidence="4 5" key="1">
    <citation type="submission" date="2016-02" db="EMBL/GenBank/DDBJ databases">
        <title>Genome analysis of coral dinoflagellate symbionts highlights evolutionary adaptations to a symbiotic lifestyle.</title>
        <authorList>
            <person name="Aranda M."/>
            <person name="Li Y."/>
            <person name="Liew Y.J."/>
            <person name="Baumgarten S."/>
            <person name="Simakov O."/>
            <person name="Wilson M."/>
            <person name="Piel J."/>
            <person name="Ashoor H."/>
            <person name="Bougouffa S."/>
            <person name="Bajic V.B."/>
            <person name="Ryu T."/>
            <person name="Ravasi T."/>
            <person name="Bayer T."/>
            <person name="Micklem G."/>
            <person name="Kim H."/>
            <person name="Bhak J."/>
            <person name="Lajeunesse T.C."/>
            <person name="Voolstra C.R."/>
        </authorList>
    </citation>
    <scope>NUCLEOTIDE SEQUENCE [LARGE SCALE GENOMIC DNA]</scope>
    <source>
        <strain evidence="4 5">CCMP2467</strain>
    </source>
</reference>
<keyword evidence="1" id="KW-0175">Coiled coil</keyword>
<proteinExistence type="predicted"/>
<dbReference type="OrthoDB" id="3054497at2759"/>
<accession>A0A1Q9EK34</accession>
<dbReference type="SUPFAM" id="SSF53098">
    <property type="entry name" value="Ribonuclease H-like"/>
    <property type="match status" value="1"/>
</dbReference>
<evidence type="ECO:0000256" key="1">
    <source>
        <dbReference type="SAM" id="Coils"/>
    </source>
</evidence>
<feature type="domain" description="Reverse transcriptase Ty1/copia-type" evidence="3">
    <location>
        <begin position="1239"/>
        <end position="1429"/>
    </location>
</feature>
<sequence>MAELRYNKDGVPIYDGSPELFVAFQRAALIYAETVEWKKRNLVGPRLQAALEGSAKLVVEHKNPGWISHPNGASQLLECLKQQVRAPTLAEAGRTMSRFFYGIKRRRGEGMAAWIVRHDEALLEAKRTLAEAIHEYGPGTKRASIPRTSSWRSSGRDRSQLRGGSEDGAGPPDEETPGSARGDSAEGGEEPAPSEHPSQAAEEEDWYDQWWNTSWNAWQWDPSEDGRGQWTAPSSKAGKSWATWDASEAASAQAERFLPDFVIAWMLLQRSGLDASEKSVIVATLKNNFSISKVKEALKLTWPDEELRKRDSGKNAAMFTIEEDALLADEEGFEAPATPEWEDPEENYAYQDAREKQAQMRRNRNFYQAKQNPQPRSGGDRPPIKCFRCGGNHMRRDCPQNNRPAQGEQRVHFVFSATDQEAAAESKDGSGASSGEEANLVALQTVVQAGDAIIDGGATSSLGSEEAIEQIAALNWKATGQDHITIVPEEQPSFRFGNNAQHQCMSTALVKLPSQAVDSSMKIHVHDIPGQPVLLSVKSLRALGAVIDFSEDQAIFKRLNPAAVVKLQTTESGHQLFPLDESLYHDKSSDEWDMKPGFLKNIPWNQLSRSCDPAAQVTSIGISCQTREEKCGLRDMGVQKGLRDSRPQAHNSASSWNQPPNPLFLAENMPSNSMTKAEMQQKLASLGELAPTSWTKVQLSARIAELSQEQESALTEREASKMINRCKTKAALQEMMTENGLEFTKSQTVDQLRGTMLRFLMEHKVPAGASNYMGFGKHSSLTYGQVVTNFTSYTTWCVETAANESECHWRLRRFALWAQGLSRTEKEAMSKKTENELETTLTAWKTPRRAAAKAYHPRQAPSASSGEPTESKWELMSIQAESQDQEMIPETSSSSTTRLAEVEAELRELKELIKNQMKPETEADEEDLAPAECCSLSFKVLGEGSVLRLSHWNGGDLGTREGVTNVMQGEEVKDKKVLRLDPAGCFRSKLLDEYLADRQIEVHHIPAEAHWQISVVERGIQSLKATMTALVSEQPDMSATEAFARAIWASNNRDQYSGYSPLQHAFGRSPNELGQLGESKLRDIPILTESGVSAEFGVDVKAMVTAEKAFLEEQAHARLRRAELSGARTMKHFCPGDLVYAWRRMTPKADGNKHFKGQLVKAAPQQLRAATAREEAWNELNNQGVIPWTVSDTLKNNPPHQYEDISKDGQVYWAKEGAAVELSVELPPVRGYMDPLYEHRPTSSPTMSRTTRQLLLQSCANKNFTVEKGDISGAFLQGDEFGPERVMACEPLPEICEALGVPAQSTMLLTKAAYGLVEAPIQWFLTISRFLESIGGEQQFSDPCCWSFYKAEKDSQGHRVCIGHVCGHVDDFLFGGSSECSEWKAIKEKIQTRFKWGQWEVKKFTQCGVLIEQDDNGFALSQPDYLDAVSEIHVSRARWNDLEAPINATELHQLRSVLGALSWHATQVAPQWSAPVSLLLTKIHQGTVSDVIETNKLLRKAKAGQHQKLYIHKQESSPLVAAWTDAANSNRQDGGSTKGVFVGWTSEDLLQGNLVNISPIFWQSAKIQRACRSSAAAETHAAADAEDELYAIRLQVGEFLGHSVFLWSCDESVKMVPGVLVTDSKNLYDRLNRTVLTFKGAEKRANIESLCLKESMSSTNLKLRWVNGDSQLANSLTKETELHQLFEYHRRKGQWRIVYDPELVSGRKRKQMGVDRLDLVAE</sequence>
<feature type="region of interest" description="Disordered" evidence="2">
    <location>
        <begin position="848"/>
        <end position="873"/>
    </location>
</feature>
<feature type="region of interest" description="Disordered" evidence="2">
    <location>
        <begin position="641"/>
        <end position="661"/>
    </location>
</feature>
<evidence type="ECO:0000259" key="3">
    <source>
        <dbReference type="Pfam" id="PF07727"/>
    </source>
</evidence>
<feature type="region of interest" description="Disordered" evidence="2">
    <location>
        <begin position="139"/>
        <end position="204"/>
    </location>
</feature>
<dbReference type="Pfam" id="PF07727">
    <property type="entry name" value="RVT_2"/>
    <property type="match status" value="1"/>
</dbReference>
<evidence type="ECO:0000313" key="4">
    <source>
        <dbReference type="EMBL" id="OLQ07792.1"/>
    </source>
</evidence>
<gene>
    <name evidence="4" type="ORF">AK812_SmicGene8717</name>
</gene>
<dbReference type="InterPro" id="IPR012337">
    <property type="entry name" value="RNaseH-like_sf"/>
</dbReference>
<evidence type="ECO:0000313" key="5">
    <source>
        <dbReference type="Proteomes" id="UP000186817"/>
    </source>
</evidence>
<keyword evidence="5" id="KW-1185">Reference proteome</keyword>
<dbReference type="EMBL" id="LSRX01000131">
    <property type="protein sequence ID" value="OLQ07792.1"/>
    <property type="molecule type" value="Genomic_DNA"/>
</dbReference>
<dbReference type="InterPro" id="IPR036397">
    <property type="entry name" value="RNaseH_sf"/>
</dbReference>
<organism evidence="4 5">
    <name type="scientific">Symbiodinium microadriaticum</name>
    <name type="common">Dinoflagellate</name>
    <name type="synonym">Zooxanthella microadriatica</name>
    <dbReference type="NCBI Taxonomy" id="2951"/>
    <lineage>
        <taxon>Eukaryota</taxon>
        <taxon>Sar</taxon>
        <taxon>Alveolata</taxon>
        <taxon>Dinophyceae</taxon>
        <taxon>Suessiales</taxon>
        <taxon>Symbiodiniaceae</taxon>
        <taxon>Symbiodinium</taxon>
    </lineage>
</organism>
<feature type="compositionally biased region" description="Polar residues" evidence="2">
    <location>
        <begin position="648"/>
        <end position="658"/>
    </location>
</feature>
<dbReference type="Gene3D" id="3.30.420.10">
    <property type="entry name" value="Ribonuclease H-like superfamily/Ribonuclease H"/>
    <property type="match status" value="1"/>
</dbReference>
<name>A0A1Q9EK34_SYMMI</name>
<dbReference type="InterPro" id="IPR013103">
    <property type="entry name" value="RVT_2"/>
</dbReference>
<dbReference type="GO" id="GO:0003676">
    <property type="term" value="F:nucleic acid binding"/>
    <property type="evidence" value="ECO:0007669"/>
    <property type="project" value="InterPro"/>
</dbReference>
<protein>
    <submittedName>
        <fullName evidence="4">Retrovirus-related Pol polyprotein from transposon TNT 1-94</fullName>
    </submittedName>
</protein>
<evidence type="ECO:0000256" key="2">
    <source>
        <dbReference type="SAM" id="MobiDB-lite"/>
    </source>
</evidence>
<feature type="coiled-coil region" evidence="1">
    <location>
        <begin position="892"/>
        <end position="919"/>
    </location>
</feature>